<proteinExistence type="predicted"/>
<gene>
    <name evidence="1" type="ORF">PILCRDRAFT_13128</name>
</gene>
<dbReference type="STRING" id="765440.A0A0C3F7M7"/>
<keyword evidence="2" id="KW-1185">Reference proteome</keyword>
<dbReference type="OrthoDB" id="3061717at2759"/>
<evidence type="ECO:0000313" key="1">
    <source>
        <dbReference type="EMBL" id="KIM75919.1"/>
    </source>
</evidence>
<dbReference type="AlphaFoldDB" id="A0A0C3F7M7"/>
<reference evidence="2" key="2">
    <citation type="submission" date="2015-01" db="EMBL/GenBank/DDBJ databases">
        <title>Evolutionary Origins and Diversification of the Mycorrhizal Mutualists.</title>
        <authorList>
            <consortium name="DOE Joint Genome Institute"/>
            <consortium name="Mycorrhizal Genomics Consortium"/>
            <person name="Kohler A."/>
            <person name="Kuo A."/>
            <person name="Nagy L.G."/>
            <person name="Floudas D."/>
            <person name="Copeland A."/>
            <person name="Barry K.W."/>
            <person name="Cichocki N."/>
            <person name="Veneault-Fourrey C."/>
            <person name="LaButti K."/>
            <person name="Lindquist E.A."/>
            <person name="Lipzen A."/>
            <person name="Lundell T."/>
            <person name="Morin E."/>
            <person name="Murat C."/>
            <person name="Riley R."/>
            <person name="Ohm R."/>
            <person name="Sun H."/>
            <person name="Tunlid A."/>
            <person name="Henrissat B."/>
            <person name="Grigoriev I.V."/>
            <person name="Hibbett D.S."/>
            <person name="Martin F."/>
        </authorList>
    </citation>
    <scope>NUCLEOTIDE SEQUENCE [LARGE SCALE GENOMIC DNA]</scope>
    <source>
        <strain evidence="2">F 1598</strain>
    </source>
</reference>
<reference evidence="1 2" key="1">
    <citation type="submission" date="2014-04" db="EMBL/GenBank/DDBJ databases">
        <authorList>
            <consortium name="DOE Joint Genome Institute"/>
            <person name="Kuo A."/>
            <person name="Tarkka M."/>
            <person name="Buscot F."/>
            <person name="Kohler A."/>
            <person name="Nagy L.G."/>
            <person name="Floudas D."/>
            <person name="Copeland A."/>
            <person name="Barry K.W."/>
            <person name="Cichocki N."/>
            <person name="Veneault-Fourrey C."/>
            <person name="LaButti K."/>
            <person name="Lindquist E.A."/>
            <person name="Lipzen A."/>
            <person name="Lundell T."/>
            <person name="Morin E."/>
            <person name="Murat C."/>
            <person name="Sun H."/>
            <person name="Tunlid A."/>
            <person name="Henrissat B."/>
            <person name="Grigoriev I.V."/>
            <person name="Hibbett D.S."/>
            <person name="Martin F."/>
            <person name="Nordberg H.P."/>
            <person name="Cantor M.N."/>
            <person name="Hua S.X."/>
        </authorList>
    </citation>
    <scope>NUCLEOTIDE SEQUENCE [LARGE SCALE GENOMIC DNA]</scope>
    <source>
        <strain evidence="1 2">F 1598</strain>
    </source>
</reference>
<dbReference type="Proteomes" id="UP000054166">
    <property type="component" value="Unassembled WGS sequence"/>
</dbReference>
<organism evidence="1 2">
    <name type="scientific">Piloderma croceum (strain F 1598)</name>
    <dbReference type="NCBI Taxonomy" id="765440"/>
    <lineage>
        <taxon>Eukaryota</taxon>
        <taxon>Fungi</taxon>
        <taxon>Dikarya</taxon>
        <taxon>Basidiomycota</taxon>
        <taxon>Agaricomycotina</taxon>
        <taxon>Agaricomycetes</taxon>
        <taxon>Agaricomycetidae</taxon>
        <taxon>Atheliales</taxon>
        <taxon>Atheliaceae</taxon>
        <taxon>Piloderma</taxon>
    </lineage>
</organism>
<dbReference type="InParanoid" id="A0A0C3F7M7"/>
<accession>A0A0C3F7M7</accession>
<evidence type="ECO:0000313" key="2">
    <source>
        <dbReference type="Proteomes" id="UP000054166"/>
    </source>
</evidence>
<dbReference type="HOGENOM" id="CLU_1886542_0_0_1"/>
<sequence>MKSRLLLDVIIRKGPAVCELLASEDQALLVGWNTLLVLNLRFHVVDGIGGFDFEHNGLAGKSLHENLHTATETEDEVKGRLLLNVVVGQCAAILELFPGKDETLLVRGMLHLSPCLDHMTSTMNVEQLTLLYPES</sequence>
<dbReference type="EMBL" id="KN833040">
    <property type="protein sequence ID" value="KIM75919.1"/>
    <property type="molecule type" value="Genomic_DNA"/>
</dbReference>
<name>A0A0C3F7M7_PILCF</name>
<protein>
    <submittedName>
        <fullName evidence="1">Uncharacterized protein</fullName>
    </submittedName>
</protein>